<keyword evidence="1" id="KW-1133">Transmembrane helix</keyword>
<feature type="transmembrane region" description="Helical" evidence="1">
    <location>
        <begin position="124"/>
        <end position="142"/>
    </location>
</feature>
<keyword evidence="1" id="KW-0812">Transmembrane</keyword>
<reference evidence="3 4" key="1">
    <citation type="submission" date="2016-02" db="EMBL/GenBank/DDBJ databases">
        <title>Complete genome sequencing and analysis of ATSB10, Dyella thiooxydans isolated from rhizosphere soil of sunflower (Helianthus annuus L.).</title>
        <authorList>
            <person name="Lee Y."/>
            <person name="Hwangbo K."/>
            <person name="Chung H."/>
            <person name="Yoo J."/>
            <person name="Kim K.Y."/>
            <person name="Sa T.M."/>
            <person name="Um Y."/>
            <person name="Madhaiyan M."/>
        </authorList>
    </citation>
    <scope>NUCLEOTIDE SEQUENCE [LARGE SCALE GENOMIC DNA]</scope>
    <source>
        <strain evidence="3 4">ATSB10</strain>
    </source>
</reference>
<feature type="transmembrane region" description="Helical" evidence="1">
    <location>
        <begin position="6"/>
        <end position="24"/>
    </location>
</feature>
<dbReference type="STRING" id="445710.ATSB10_33690"/>
<dbReference type="OrthoDB" id="9806718at2"/>
<proteinExistence type="predicted"/>
<evidence type="ECO:0000313" key="4">
    <source>
        <dbReference type="Proteomes" id="UP000077255"/>
    </source>
</evidence>
<dbReference type="FunFam" id="1.10.3730.20:FF:000009">
    <property type="entry name" value="EamA family transporter"/>
    <property type="match status" value="1"/>
</dbReference>
<feature type="transmembrane region" description="Helical" evidence="1">
    <location>
        <begin position="67"/>
        <end position="87"/>
    </location>
</feature>
<dbReference type="PROSITE" id="PS51257">
    <property type="entry name" value="PROKAR_LIPOPROTEIN"/>
    <property type="match status" value="1"/>
</dbReference>
<feature type="transmembrane region" description="Helical" evidence="1">
    <location>
        <begin position="99"/>
        <end position="118"/>
    </location>
</feature>
<dbReference type="AlphaFoldDB" id="A0A160N477"/>
<dbReference type="KEGG" id="dtx:ATSB10_33690"/>
<dbReference type="SUPFAM" id="SSF103481">
    <property type="entry name" value="Multidrug resistance efflux transporter EmrE"/>
    <property type="match status" value="1"/>
</dbReference>
<dbReference type="InterPro" id="IPR000620">
    <property type="entry name" value="EamA_dom"/>
</dbReference>
<dbReference type="Proteomes" id="UP000077255">
    <property type="component" value="Chromosome"/>
</dbReference>
<dbReference type="Gene3D" id="1.10.3730.20">
    <property type="match status" value="1"/>
</dbReference>
<feature type="transmembrane region" description="Helical" evidence="1">
    <location>
        <begin position="36"/>
        <end position="55"/>
    </location>
</feature>
<dbReference type="PATRIC" id="fig|445710.3.peg.3370"/>
<keyword evidence="1" id="KW-0472">Membrane</keyword>
<dbReference type="EMBL" id="CP014841">
    <property type="protein sequence ID" value="AND70823.1"/>
    <property type="molecule type" value="Genomic_DNA"/>
</dbReference>
<dbReference type="InterPro" id="IPR037185">
    <property type="entry name" value="EmrE-like"/>
</dbReference>
<evidence type="ECO:0000256" key="1">
    <source>
        <dbReference type="SAM" id="Phobius"/>
    </source>
</evidence>
<keyword evidence="4" id="KW-1185">Reference proteome</keyword>
<evidence type="ECO:0000259" key="2">
    <source>
        <dbReference type="Pfam" id="PF00892"/>
    </source>
</evidence>
<gene>
    <name evidence="3" type="ORF">ATSB10_33690</name>
</gene>
<accession>A0A160N477</accession>
<name>A0A160N477_9GAMM</name>
<feature type="domain" description="EamA" evidence="2">
    <location>
        <begin position="6"/>
        <end position="141"/>
    </location>
</feature>
<evidence type="ECO:0000313" key="3">
    <source>
        <dbReference type="EMBL" id="AND70823.1"/>
    </source>
</evidence>
<dbReference type="Pfam" id="PF00892">
    <property type="entry name" value="EamA"/>
    <property type="match status" value="1"/>
</dbReference>
<dbReference type="RefSeq" id="WP_063673810.1">
    <property type="nucleotide sequence ID" value="NZ_CP014841.1"/>
</dbReference>
<dbReference type="PANTHER" id="PTHR22911:SF137">
    <property type="entry name" value="SOLUTE CARRIER FAMILY 35 MEMBER G2-RELATED"/>
    <property type="match status" value="1"/>
</dbReference>
<dbReference type="PANTHER" id="PTHR22911">
    <property type="entry name" value="ACYL-MALONYL CONDENSING ENZYME-RELATED"/>
    <property type="match status" value="1"/>
</dbReference>
<organism evidence="3 4">
    <name type="scientific">Dyella thiooxydans</name>
    <dbReference type="NCBI Taxonomy" id="445710"/>
    <lineage>
        <taxon>Bacteria</taxon>
        <taxon>Pseudomonadati</taxon>
        <taxon>Pseudomonadota</taxon>
        <taxon>Gammaproteobacteria</taxon>
        <taxon>Lysobacterales</taxon>
        <taxon>Rhodanobacteraceae</taxon>
        <taxon>Dyella</taxon>
    </lineage>
</organism>
<sequence length="143" mass="14990">MPLRDSWLLFALGSACFAALTAIFGKLGVAGINSNLATFIRTVVILGVTAAILSLRGEWAKPSGLPWHSWLFLVLSGIATGLSWLCYYRALQLGPVSKVAPIDKLSVAIAIVLGLVFLGEKPSLPLLVGGTLIVAGAMVIALF</sequence>
<dbReference type="GO" id="GO:0016020">
    <property type="term" value="C:membrane"/>
    <property type="evidence" value="ECO:0007669"/>
    <property type="project" value="InterPro"/>
</dbReference>
<protein>
    <submittedName>
        <fullName evidence="3">Transporter</fullName>
    </submittedName>
</protein>